<accession>A0A3N4LTG3</accession>
<evidence type="ECO:0000256" key="1">
    <source>
        <dbReference type="ARBA" id="ARBA00010883"/>
    </source>
</evidence>
<comment type="similarity">
    <text evidence="1">Belongs to the sorting nexin family.</text>
</comment>
<keyword evidence="5" id="KW-1185">Reference proteome</keyword>
<feature type="compositionally biased region" description="Polar residues" evidence="2">
    <location>
        <begin position="891"/>
        <end position="900"/>
    </location>
</feature>
<dbReference type="AlphaFoldDB" id="A0A3N4LTG3"/>
<protein>
    <recommendedName>
        <fullName evidence="3">PXA domain-containing protein</fullName>
    </recommendedName>
</protein>
<reference evidence="4 5" key="1">
    <citation type="journal article" date="2018" name="Nat. Ecol. Evol.">
        <title>Pezizomycetes genomes reveal the molecular basis of ectomycorrhizal truffle lifestyle.</title>
        <authorList>
            <person name="Murat C."/>
            <person name="Payen T."/>
            <person name="Noel B."/>
            <person name="Kuo A."/>
            <person name="Morin E."/>
            <person name="Chen J."/>
            <person name="Kohler A."/>
            <person name="Krizsan K."/>
            <person name="Balestrini R."/>
            <person name="Da Silva C."/>
            <person name="Montanini B."/>
            <person name="Hainaut M."/>
            <person name="Levati E."/>
            <person name="Barry K.W."/>
            <person name="Belfiori B."/>
            <person name="Cichocki N."/>
            <person name="Clum A."/>
            <person name="Dockter R.B."/>
            <person name="Fauchery L."/>
            <person name="Guy J."/>
            <person name="Iotti M."/>
            <person name="Le Tacon F."/>
            <person name="Lindquist E.A."/>
            <person name="Lipzen A."/>
            <person name="Malagnac F."/>
            <person name="Mello A."/>
            <person name="Molinier V."/>
            <person name="Miyauchi S."/>
            <person name="Poulain J."/>
            <person name="Riccioni C."/>
            <person name="Rubini A."/>
            <person name="Sitrit Y."/>
            <person name="Splivallo R."/>
            <person name="Traeger S."/>
            <person name="Wang M."/>
            <person name="Zifcakova L."/>
            <person name="Wipf D."/>
            <person name="Zambonelli A."/>
            <person name="Paolocci F."/>
            <person name="Nowrousian M."/>
            <person name="Ottonello S."/>
            <person name="Baldrian P."/>
            <person name="Spatafora J.W."/>
            <person name="Henrissat B."/>
            <person name="Nagy L.G."/>
            <person name="Aury J.M."/>
            <person name="Wincker P."/>
            <person name="Grigoriev I.V."/>
            <person name="Bonfante P."/>
            <person name="Martin F.M."/>
        </authorList>
    </citation>
    <scope>NUCLEOTIDE SEQUENCE [LARGE SCALE GENOMIC DNA]</scope>
    <source>
        <strain evidence="4 5">ATCC MYA-4762</strain>
    </source>
</reference>
<dbReference type="SUPFAM" id="SSF64268">
    <property type="entry name" value="PX domain"/>
    <property type="match status" value="1"/>
</dbReference>
<feature type="region of interest" description="Disordered" evidence="2">
    <location>
        <begin position="889"/>
        <end position="982"/>
    </location>
</feature>
<dbReference type="Proteomes" id="UP000267821">
    <property type="component" value="Unassembled WGS sequence"/>
</dbReference>
<dbReference type="CDD" id="cd06093">
    <property type="entry name" value="PX_domain"/>
    <property type="match status" value="1"/>
</dbReference>
<name>A0A3N4LTG3_9PEZI</name>
<evidence type="ECO:0000313" key="4">
    <source>
        <dbReference type="EMBL" id="RPB24512.1"/>
    </source>
</evidence>
<evidence type="ECO:0000256" key="2">
    <source>
        <dbReference type="SAM" id="MobiDB-lite"/>
    </source>
</evidence>
<dbReference type="Pfam" id="PF08628">
    <property type="entry name" value="Nexin_C"/>
    <property type="match status" value="1"/>
</dbReference>
<dbReference type="PROSITE" id="PS51207">
    <property type="entry name" value="PXA"/>
    <property type="match status" value="1"/>
</dbReference>
<feature type="compositionally biased region" description="Polar residues" evidence="2">
    <location>
        <begin position="12"/>
        <end position="36"/>
    </location>
</feature>
<dbReference type="SMART" id="SM00313">
    <property type="entry name" value="PXA"/>
    <property type="match status" value="1"/>
</dbReference>
<evidence type="ECO:0000313" key="5">
    <source>
        <dbReference type="Proteomes" id="UP000267821"/>
    </source>
</evidence>
<feature type="compositionally biased region" description="Polar residues" evidence="2">
    <location>
        <begin position="434"/>
        <end position="465"/>
    </location>
</feature>
<sequence>MDTMVDFETNDRPSTTELGQQNGPSTPIKTSPSTINGLSKNIVQDGKLETVKSSEQPPLPAEEEVSTPSPLNLEQIAAQCMQFLSTAPPEVLGCVLVGATAVSYMIFGRLALFITGTLVGAIVHSSWETHRRRNGRQDTIFAWKATKEKVPEDDLEILKAARKFNLASPPSGIAEAMDELTSAIVRDYVKHWYTPLLASEENFPDSCKNVLSNTLLRIYSHVSQKGATDSLITFLISTSNILIVFFRELSTALGNSTVGSAPSAAIATYVEDYPSSALSQLLDQDLQKRKYKLAANDILQSFVERKLMECNPVRIFLHEILAGMILPMTVDKFSEADWINEWIIYFLDEVVPEAVPAIQLGDMTQEAGDEIREIREMGIMEENWERERRKEARKSKAEEDLQQAMREAEELTRMIEEEERRKKSGETMREDPMTRSTFSITSQTAESAVGTATQLRSRANSNAPSVASPGLSGDLKKSFTTFDQIVASSSLPPSTEPRDCLHNAYVTIMDLSTPSNQSSAHKQLRSKPISEYMLQIEPHSSYGIPGWIVTRKYPDFESLHEVLIKLSIISGSEQFALYHSDIPNWKGSTKEQLRQNLELYFNDALREKILAQCEGMKKFLEKEGAGEQGGSTTPGGNALSNLTKGWANPKSFRKVGDNVLEALTKGPQGAAQAAQGGKAFLEGVFGGVGAIRRSPSVQNKRASPEEKEQPRKLPMGVYNPPKAAGEKGTVAVVPDGWVLSEEPTASQGSNDVTGNAKDDGKSPRDNQLEEISNFDDWIPRTQPPAPLEPWNGAVNGGGVRGRQSIGGSPNRGGILGALRGASPWRAQSQRKPSVSMADDRGSLENRNGNGKMPEYFPPPPMDLQEDFIDFSPESFKRPPLPPRPVTVAVMPNTSSATPEWSVSEARPQGGLHSGDMVCTTAETSPVGEEDSLQPPPPASLPTEITPATEPPPPPRTTATTTRTATDISTSSTPGPSLSTTTTLSEQETQLIIEILFAILNELFTLSSAWLLRRSLLNVAKNILLRPGNTSLGATRLLIQETLIELNSSEEAIAGHIRKLREGVFPTPEEIKSWEEKVRMKRVERGRRGGRRQGGCYSRKACRRR</sequence>
<dbReference type="InterPro" id="IPR013937">
    <property type="entry name" value="Sorting_nexin_C"/>
</dbReference>
<feature type="compositionally biased region" description="Low complexity" evidence="2">
    <location>
        <begin position="956"/>
        <end position="982"/>
    </location>
</feature>
<dbReference type="InterPro" id="IPR003114">
    <property type="entry name" value="Phox_assoc"/>
</dbReference>
<evidence type="ECO:0000259" key="3">
    <source>
        <dbReference type="PROSITE" id="PS51207"/>
    </source>
</evidence>
<dbReference type="STRING" id="1051890.A0A3N4LTG3"/>
<dbReference type="GO" id="GO:0035091">
    <property type="term" value="F:phosphatidylinositol binding"/>
    <property type="evidence" value="ECO:0007669"/>
    <property type="project" value="InterPro"/>
</dbReference>
<feature type="region of interest" description="Disordered" evidence="2">
    <location>
        <begin position="741"/>
        <end position="852"/>
    </location>
</feature>
<feature type="compositionally biased region" description="Basic and acidic residues" evidence="2">
    <location>
        <begin position="756"/>
        <end position="767"/>
    </location>
</feature>
<feature type="compositionally biased region" description="Basic and acidic residues" evidence="2">
    <location>
        <begin position="414"/>
        <end position="433"/>
    </location>
</feature>
<gene>
    <name evidence="4" type="ORF">L211DRAFT_171494</name>
</gene>
<dbReference type="OrthoDB" id="41200at2759"/>
<dbReference type="Pfam" id="PF02194">
    <property type="entry name" value="PXA"/>
    <property type="match status" value="1"/>
</dbReference>
<dbReference type="InterPro" id="IPR001683">
    <property type="entry name" value="PX_dom"/>
</dbReference>
<dbReference type="EMBL" id="ML121541">
    <property type="protein sequence ID" value="RPB24512.1"/>
    <property type="molecule type" value="Genomic_DNA"/>
</dbReference>
<feature type="region of interest" description="Disordered" evidence="2">
    <location>
        <begin position="1083"/>
        <end position="1104"/>
    </location>
</feature>
<feature type="region of interest" description="Disordered" evidence="2">
    <location>
        <begin position="414"/>
        <end position="472"/>
    </location>
</feature>
<feature type="compositionally biased region" description="Basic and acidic residues" evidence="2">
    <location>
        <begin position="702"/>
        <end position="711"/>
    </location>
</feature>
<proteinExistence type="inferred from homology"/>
<organism evidence="4 5">
    <name type="scientific">Terfezia boudieri ATCC MYA-4762</name>
    <dbReference type="NCBI Taxonomy" id="1051890"/>
    <lineage>
        <taxon>Eukaryota</taxon>
        <taxon>Fungi</taxon>
        <taxon>Dikarya</taxon>
        <taxon>Ascomycota</taxon>
        <taxon>Pezizomycotina</taxon>
        <taxon>Pezizomycetes</taxon>
        <taxon>Pezizales</taxon>
        <taxon>Pezizaceae</taxon>
        <taxon>Terfezia</taxon>
    </lineage>
</organism>
<feature type="domain" description="PXA" evidence="3">
    <location>
        <begin position="170"/>
        <end position="351"/>
    </location>
</feature>
<dbReference type="InParanoid" id="A0A3N4LTG3"/>
<feature type="compositionally biased region" description="Polar residues" evidence="2">
    <location>
        <begin position="743"/>
        <end position="753"/>
    </location>
</feature>
<dbReference type="CDD" id="cd22249">
    <property type="entry name" value="UDM1_RNF168_RNF169-like"/>
    <property type="match status" value="1"/>
</dbReference>
<dbReference type="PANTHER" id="PTHR22775:SF47">
    <property type="entry name" value="MEIOTICALLY UP-REGULATED GENE 122 PROTEIN"/>
    <property type="match status" value="1"/>
</dbReference>
<feature type="region of interest" description="Disordered" evidence="2">
    <location>
        <begin position="692"/>
        <end position="727"/>
    </location>
</feature>
<dbReference type="InterPro" id="IPR036871">
    <property type="entry name" value="PX_dom_sf"/>
</dbReference>
<dbReference type="Gene3D" id="3.30.1520.10">
    <property type="entry name" value="Phox-like domain"/>
    <property type="match status" value="1"/>
</dbReference>
<dbReference type="Pfam" id="PF00787">
    <property type="entry name" value="PX"/>
    <property type="match status" value="1"/>
</dbReference>
<dbReference type="PANTHER" id="PTHR22775">
    <property type="entry name" value="SORTING NEXIN"/>
    <property type="match status" value="1"/>
</dbReference>
<feature type="region of interest" description="Disordered" evidence="2">
    <location>
        <begin position="1"/>
        <end position="36"/>
    </location>
</feature>